<evidence type="ECO:0000313" key="1">
    <source>
        <dbReference type="EMBL" id="KAH9317681.1"/>
    </source>
</evidence>
<accession>A0AA38G6J2</accession>
<protein>
    <submittedName>
        <fullName evidence="1">Uncharacterized protein</fullName>
    </submittedName>
</protein>
<reference evidence="1 2" key="1">
    <citation type="journal article" date="2021" name="Nat. Plants">
        <title>The Taxus genome provides insights into paclitaxel biosynthesis.</title>
        <authorList>
            <person name="Xiong X."/>
            <person name="Gou J."/>
            <person name="Liao Q."/>
            <person name="Li Y."/>
            <person name="Zhou Q."/>
            <person name="Bi G."/>
            <person name="Li C."/>
            <person name="Du R."/>
            <person name="Wang X."/>
            <person name="Sun T."/>
            <person name="Guo L."/>
            <person name="Liang H."/>
            <person name="Lu P."/>
            <person name="Wu Y."/>
            <person name="Zhang Z."/>
            <person name="Ro D.K."/>
            <person name="Shang Y."/>
            <person name="Huang S."/>
            <person name="Yan J."/>
        </authorList>
    </citation>
    <scope>NUCLEOTIDE SEQUENCE [LARGE SCALE GENOMIC DNA]</scope>
    <source>
        <strain evidence="1">Ta-2019</strain>
    </source>
</reference>
<feature type="non-terminal residue" evidence="1">
    <location>
        <position position="1"/>
    </location>
</feature>
<sequence length="54" mass="6222">SKGMRRKKVVVVEPPRIEKKCDIISECIEIYGAKNVRKSRMEGGDSYSEETNYN</sequence>
<organism evidence="1 2">
    <name type="scientific">Taxus chinensis</name>
    <name type="common">Chinese yew</name>
    <name type="synonym">Taxus wallichiana var. chinensis</name>
    <dbReference type="NCBI Taxonomy" id="29808"/>
    <lineage>
        <taxon>Eukaryota</taxon>
        <taxon>Viridiplantae</taxon>
        <taxon>Streptophyta</taxon>
        <taxon>Embryophyta</taxon>
        <taxon>Tracheophyta</taxon>
        <taxon>Spermatophyta</taxon>
        <taxon>Pinopsida</taxon>
        <taxon>Pinidae</taxon>
        <taxon>Conifers II</taxon>
        <taxon>Cupressales</taxon>
        <taxon>Taxaceae</taxon>
        <taxon>Taxus</taxon>
    </lineage>
</organism>
<evidence type="ECO:0000313" key="2">
    <source>
        <dbReference type="Proteomes" id="UP000824469"/>
    </source>
</evidence>
<feature type="non-terminal residue" evidence="1">
    <location>
        <position position="54"/>
    </location>
</feature>
<dbReference type="AlphaFoldDB" id="A0AA38G6J2"/>
<proteinExistence type="predicted"/>
<dbReference type="EMBL" id="JAHRHJ020000004">
    <property type="protein sequence ID" value="KAH9317681.1"/>
    <property type="molecule type" value="Genomic_DNA"/>
</dbReference>
<keyword evidence="2" id="KW-1185">Reference proteome</keyword>
<gene>
    <name evidence="1" type="ORF">KI387_019450</name>
</gene>
<dbReference type="Proteomes" id="UP000824469">
    <property type="component" value="Unassembled WGS sequence"/>
</dbReference>
<comment type="caution">
    <text evidence="1">The sequence shown here is derived from an EMBL/GenBank/DDBJ whole genome shotgun (WGS) entry which is preliminary data.</text>
</comment>
<name>A0AA38G6J2_TAXCH</name>